<dbReference type="GO" id="GO:0008168">
    <property type="term" value="F:methyltransferase activity"/>
    <property type="evidence" value="ECO:0007669"/>
    <property type="project" value="UniProtKB-KW"/>
</dbReference>
<protein>
    <submittedName>
        <fullName evidence="4">Class I SAM-dependent methyltransferase</fullName>
    </submittedName>
</protein>
<sequence length="193" mass="21622">MDKTLRYYDEHAAAFTADTVTTDMSSIQEAFIRQLEPGAHILDLGCGSGRDTKLFLSKGFAVTPVDGSGEMCTIAKANTGLEVRQLLFKDLDYIEAFDAVWACASLLHVPSKELPYIFALIHRALKGRGLLYCSFKYGTFEGERNGRFFTDLTEDGIEKLLPPLFTPTRIWTTNDARPGRSDERWLNVMALKV</sequence>
<organism evidence="4 5">
    <name type="scientific">Candidatus Aphodenecus pullistercoris</name>
    <dbReference type="NCBI Taxonomy" id="2840669"/>
    <lineage>
        <taxon>Bacteria</taxon>
        <taxon>Pseudomonadati</taxon>
        <taxon>Spirochaetota</taxon>
        <taxon>Spirochaetia</taxon>
        <taxon>Spirochaetales</taxon>
        <taxon>Candidatus Aphodenecus</taxon>
    </lineage>
</organism>
<dbReference type="PANTHER" id="PTHR43861">
    <property type="entry name" value="TRANS-ACONITATE 2-METHYLTRANSFERASE-RELATED"/>
    <property type="match status" value="1"/>
</dbReference>
<accession>A0A9D9H9X8</accession>
<gene>
    <name evidence="4" type="ORF">IAC42_08355</name>
</gene>
<comment type="caution">
    <text evidence="4">The sequence shown here is derived from an EMBL/GenBank/DDBJ whole genome shotgun (WGS) entry which is preliminary data.</text>
</comment>
<dbReference type="InterPro" id="IPR041698">
    <property type="entry name" value="Methyltransf_25"/>
</dbReference>
<dbReference type="Pfam" id="PF13649">
    <property type="entry name" value="Methyltransf_25"/>
    <property type="match status" value="1"/>
</dbReference>
<keyword evidence="1 4" id="KW-0489">Methyltransferase</keyword>
<feature type="domain" description="Methyltransferase" evidence="3">
    <location>
        <begin position="41"/>
        <end position="129"/>
    </location>
</feature>
<dbReference type="EMBL" id="JADIMU010000055">
    <property type="protein sequence ID" value="MBO8443746.1"/>
    <property type="molecule type" value="Genomic_DNA"/>
</dbReference>
<dbReference type="InterPro" id="IPR029063">
    <property type="entry name" value="SAM-dependent_MTases_sf"/>
</dbReference>
<dbReference type="Proteomes" id="UP000823633">
    <property type="component" value="Unassembled WGS sequence"/>
</dbReference>
<evidence type="ECO:0000313" key="5">
    <source>
        <dbReference type="Proteomes" id="UP000823633"/>
    </source>
</evidence>
<evidence type="ECO:0000256" key="1">
    <source>
        <dbReference type="ARBA" id="ARBA00022603"/>
    </source>
</evidence>
<reference evidence="4" key="1">
    <citation type="submission" date="2020-10" db="EMBL/GenBank/DDBJ databases">
        <authorList>
            <person name="Gilroy R."/>
        </authorList>
    </citation>
    <scope>NUCLEOTIDE SEQUENCE</scope>
    <source>
        <strain evidence="4">11167</strain>
    </source>
</reference>
<dbReference type="GO" id="GO:0032259">
    <property type="term" value="P:methylation"/>
    <property type="evidence" value="ECO:0007669"/>
    <property type="project" value="UniProtKB-KW"/>
</dbReference>
<dbReference type="AlphaFoldDB" id="A0A9D9H9X8"/>
<dbReference type="PANTHER" id="PTHR43861:SF1">
    <property type="entry name" value="TRANS-ACONITATE 2-METHYLTRANSFERASE"/>
    <property type="match status" value="1"/>
</dbReference>
<dbReference type="Gene3D" id="3.40.50.150">
    <property type="entry name" value="Vaccinia Virus protein VP39"/>
    <property type="match status" value="1"/>
</dbReference>
<dbReference type="SUPFAM" id="SSF53335">
    <property type="entry name" value="S-adenosyl-L-methionine-dependent methyltransferases"/>
    <property type="match status" value="1"/>
</dbReference>
<dbReference type="CDD" id="cd02440">
    <property type="entry name" value="AdoMet_MTases"/>
    <property type="match status" value="1"/>
</dbReference>
<evidence type="ECO:0000256" key="2">
    <source>
        <dbReference type="ARBA" id="ARBA00022679"/>
    </source>
</evidence>
<name>A0A9D9H9X8_9SPIR</name>
<reference evidence="4" key="2">
    <citation type="journal article" date="2021" name="PeerJ">
        <title>Extensive microbial diversity within the chicken gut microbiome revealed by metagenomics and culture.</title>
        <authorList>
            <person name="Gilroy R."/>
            <person name="Ravi A."/>
            <person name="Getino M."/>
            <person name="Pursley I."/>
            <person name="Horton D.L."/>
            <person name="Alikhan N.F."/>
            <person name="Baker D."/>
            <person name="Gharbi K."/>
            <person name="Hall N."/>
            <person name="Watson M."/>
            <person name="Adriaenssens E.M."/>
            <person name="Foster-Nyarko E."/>
            <person name="Jarju S."/>
            <person name="Secka A."/>
            <person name="Antonio M."/>
            <person name="Oren A."/>
            <person name="Chaudhuri R.R."/>
            <person name="La Ragione R."/>
            <person name="Hildebrand F."/>
            <person name="Pallen M.J."/>
        </authorList>
    </citation>
    <scope>NUCLEOTIDE SEQUENCE</scope>
    <source>
        <strain evidence="4">11167</strain>
    </source>
</reference>
<evidence type="ECO:0000259" key="3">
    <source>
        <dbReference type="Pfam" id="PF13649"/>
    </source>
</evidence>
<keyword evidence="2" id="KW-0808">Transferase</keyword>
<proteinExistence type="predicted"/>
<evidence type="ECO:0000313" key="4">
    <source>
        <dbReference type="EMBL" id="MBO8443746.1"/>
    </source>
</evidence>